<comment type="caution">
    <text evidence="5">The sequence shown here is derived from an EMBL/GenBank/DDBJ whole genome shotgun (WGS) entry which is preliminary data.</text>
</comment>
<gene>
    <name evidence="5" type="ORF">NB063_28370</name>
</gene>
<feature type="domain" description="PhoD-like phosphatase metallophosphatase" evidence="3">
    <location>
        <begin position="258"/>
        <end position="457"/>
    </location>
</feature>
<feature type="signal peptide" evidence="2">
    <location>
        <begin position="1"/>
        <end position="23"/>
    </location>
</feature>
<dbReference type="SUPFAM" id="SSF56300">
    <property type="entry name" value="Metallo-dependent phosphatases"/>
    <property type="match status" value="1"/>
</dbReference>
<feature type="region of interest" description="Disordered" evidence="1">
    <location>
        <begin position="23"/>
        <end position="60"/>
    </location>
</feature>
<dbReference type="PANTHER" id="PTHR33987">
    <property type="entry name" value="CALCINEURIN-LIKE METALLO-PHOSPHOESTERASE SUPERFAMILY PROTEIN"/>
    <property type="match status" value="1"/>
</dbReference>
<dbReference type="RefSeq" id="WP_250932445.1">
    <property type="nucleotide sequence ID" value="NZ_JAMQBK010000090.1"/>
</dbReference>
<evidence type="ECO:0000256" key="2">
    <source>
        <dbReference type="SAM" id="SignalP"/>
    </source>
</evidence>
<reference evidence="5 6" key="1">
    <citation type="journal article" date="2022" name="Syst. Appl. Microbiol.">
        <title>Rhodopirellula aestuarii sp. nov., a novel member of the genus Rhodopirellula isolated from brackish sediments collected in the Tagus River estuary, Portugal.</title>
        <authorList>
            <person name="Vitorino I.R."/>
            <person name="Klimek D."/>
            <person name="Calusinska M."/>
            <person name="Lobo-da-Cunha A."/>
            <person name="Vasconcelos V."/>
            <person name="Lage O.M."/>
        </authorList>
    </citation>
    <scope>NUCLEOTIDE SEQUENCE [LARGE SCALE GENOMIC DNA]</scope>
    <source>
        <strain evidence="5 6">ICT_H3.1</strain>
    </source>
</reference>
<dbReference type="InterPro" id="IPR029052">
    <property type="entry name" value="Metallo-depent_PP-like"/>
</dbReference>
<keyword evidence="6" id="KW-1185">Reference proteome</keyword>
<evidence type="ECO:0000256" key="1">
    <source>
        <dbReference type="SAM" id="MobiDB-lite"/>
    </source>
</evidence>
<dbReference type="Gene3D" id="3.60.21.70">
    <property type="entry name" value="PhoD-like phosphatase"/>
    <property type="match status" value="1"/>
</dbReference>
<feature type="chain" id="PRO_5045248298" evidence="2">
    <location>
        <begin position="24"/>
        <end position="520"/>
    </location>
</feature>
<dbReference type="InterPro" id="IPR038607">
    <property type="entry name" value="PhoD-like_sf"/>
</dbReference>
<dbReference type="PANTHER" id="PTHR33987:SF1">
    <property type="entry name" value="CALCINEURIN-LIKE METALLO-PHOSPHOESTERASE SUPERFAMILY PROTEIN"/>
    <property type="match status" value="1"/>
</dbReference>
<dbReference type="InterPro" id="IPR018946">
    <property type="entry name" value="PhoD-like_MPP"/>
</dbReference>
<proteinExistence type="predicted"/>
<dbReference type="Pfam" id="PF25077">
    <property type="entry name" value="DUF7800"/>
    <property type="match status" value="1"/>
</dbReference>
<protein>
    <submittedName>
        <fullName evidence="5">Alkaline phosphatase D family protein</fullName>
    </submittedName>
</protein>
<sequence>MKKTVIAALVLALGILSPLLASAQEPNPQQQNEQRKKVRQAQTPRPDSPNAKSRQGSSKNDLESTLFNFNLFEEQPESVNQMYRVAWDVLSSKQDATIAELAQNTDFQTKCQASGMSVLGGPLLGCISSEGAKVWVRTLKPAAVEVQLTVDNETKSFGPVNSTVESDLTAIVPITGLQPETRYPYRVLVDGKQISIPKDAAITTAPVDDSKGTVRITFGSCLHRWGFGNQAQSEMIRSRKPAAMLLLGDIAVQDRENHLGLHRADYLLRDQYPPWQALSASVPIYATWDDHDYFNNDRAGIPPGFTAKDKQGVCDVFKQSWNNPSYGFDDERRGVFLRTRIGPCDVIMVDNRYFRENKPGSFLGEQQMQWLEEQLLDCQGPFIILSCGSMWADYVSAGKDSWGKWDPKGRERIFKLIEDNHIGGVILVSGDRHGARGFTIPRPSGYEFFEFEAASLGGRLGPPAQNKGWKTQLYGISDQYAFGELSIDASLADPEVTYRLIGDDGTRIYEKTLKRSQLTP</sequence>
<name>A0ABT0UC05_9BACT</name>
<feature type="compositionally biased region" description="Polar residues" evidence="1">
    <location>
        <begin position="40"/>
        <end position="60"/>
    </location>
</feature>
<evidence type="ECO:0000313" key="5">
    <source>
        <dbReference type="EMBL" id="MCM2374554.1"/>
    </source>
</evidence>
<dbReference type="Pfam" id="PF09423">
    <property type="entry name" value="PhoD"/>
    <property type="match status" value="1"/>
</dbReference>
<accession>A0ABT0UC05</accession>
<evidence type="ECO:0000313" key="6">
    <source>
        <dbReference type="Proteomes" id="UP001202961"/>
    </source>
</evidence>
<keyword evidence="2" id="KW-0732">Signal</keyword>
<dbReference type="CDD" id="cd07389">
    <property type="entry name" value="MPP_PhoD"/>
    <property type="match status" value="1"/>
</dbReference>
<evidence type="ECO:0000259" key="4">
    <source>
        <dbReference type="Pfam" id="PF25077"/>
    </source>
</evidence>
<evidence type="ECO:0000259" key="3">
    <source>
        <dbReference type="Pfam" id="PF09423"/>
    </source>
</evidence>
<dbReference type="EMBL" id="JAMQBK010000090">
    <property type="protein sequence ID" value="MCM2374554.1"/>
    <property type="molecule type" value="Genomic_DNA"/>
</dbReference>
<feature type="domain" description="DUF7800" evidence="4">
    <location>
        <begin position="118"/>
        <end position="203"/>
    </location>
</feature>
<dbReference type="Proteomes" id="UP001202961">
    <property type="component" value="Unassembled WGS sequence"/>
</dbReference>
<dbReference type="InterPro" id="IPR056702">
    <property type="entry name" value="DUF7800"/>
</dbReference>
<organism evidence="5 6">
    <name type="scientific">Aporhodopirellula aestuarii</name>
    <dbReference type="NCBI Taxonomy" id="2950107"/>
    <lineage>
        <taxon>Bacteria</taxon>
        <taxon>Pseudomonadati</taxon>
        <taxon>Planctomycetota</taxon>
        <taxon>Planctomycetia</taxon>
        <taxon>Pirellulales</taxon>
        <taxon>Pirellulaceae</taxon>
        <taxon>Aporhodopirellula</taxon>
    </lineage>
</organism>